<sequence length="229" mass="25833">MFLTETHLHTAEGSACASATGGQQAEQYKALGYDTIIITDHFINGNTAVDRSLPWEQQMDMYCLGYENAKSLGDEIGLNVLFGIEFSWCAADFLLYGVDKQWLKDNPDMLGISVYELCGRVHEAGGIVVQAHPFREADYIRDIRLLPHHCDGVEVYNAGNRDPKYDQRAMWYADQFGFVKTAGSDCHHITENGRFFGVQTEFEIKRIEDYIMAVREDRIAGLYAPAANE</sequence>
<dbReference type="SUPFAM" id="SSF89550">
    <property type="entry name" value="PHP domain-like"/>
    <property type="match status" value="1"/>
</dbReference>
<dbReference type="GO" id="GO:0004534">
    <property type="term" value="F:5'-3' RNA exonuclease activity"/>
    <property type="evidence" value="ECO:0007669"/>
    <property type="project" value="TreeGrafter"/>
</dbReference>
<accession>W0FTA4</accession>
<dbReference type="PANTHER" id="PTHR42924:SF3">
    <property type="entry name" value="POLYMERASE_HISTIDINOL PHOSPHATASE N-TERMINAL DOMAIN-CONTAINING PROTEIN"/>
    <property type="match status" value="1"/>
</dbReference>
<organism evidence="1">
    <name type="scientific">uncultured bacterium Contigcl_1787</name>
    <dbReference type="NCBI Taxonomy" id="1393662"/>
    <lineage>
        <taxon>Bacteria</taxon>
        <taxon>environmental samples</taxon>
    </lineage>
</organism>
<dbReference type="InterPro" id="IPR052018">
    <property type="entry name" value="PHP_domain"/>
</dbReference>
<dbReference type="AlphaFoldDB" id="W0FTA4"/>
<dbReference type="Gene3D" id="3.20.20.140">
    <property type="entry name" value="Metal-dependent hydrolases"/>
    <property type="match status" value="1"/>
</dbReference>
<dbReference type="EMBL" id="KC246870">
    <property type="protein sequence ID" value="AHF26192.1"/>
    <property type="molecule type" value="Genomic_DNA"/>
</dbReference>
<evidence type="ECO:0000313" key="1">
    <source>
        <dbReference type="EMBL" id="AHF26192.1"/>
    </source>
</evidence>
<dbReference type="PANTHER" id="PTHR42924">
    <property type="entry name" value="EXONUCLEASE"/>
    <property type="match status" value="1"/>
</dbReference>
<proteinExistence type="predicted"/>
<reference evidence="1" key="1">
    <citation type="journal article" date="2013" name="PLoS ONE">
        <title>Metagenomic insights into the carbohydrate-active enzymes carried by the microorganisms adhering to solid digesta in the rumen of cows.</title>
        <authorList>
            <person name="Wang L."/>
            <person name="Hatem A."/>
            <person name="Catalyurek U.V."/>
            <person name="Morrison M."/>
            <person name="Yu Z."/>
        </authorList>
    </citation>
    <scope>NUCLEOTIDE SEQUENCE</scope>
</reference>
<dbReference type="GO" id="GO:0035312">
    <property type="term" value="F:5'-3' DNA exonuclease activity"/>
    <property type="evidence" value="ECO:0007669"/>
    <property type="project" value="TreeGrafter"/>
</dbReference>
<dbReference type="Pfam" id="PF13263">
    <property type="entry name" value="PHP_C"/>
    <property type="match status" value="1"/>
</dbReference>
<name>W0FTA4_9BACT</name>
<dbReference type="InterPro" id="IPR016195">
    <property type="entry name" value="Pol/histidinol_Pase-like"/>
</dbReference>
<protein>
    <submittedName>
        <fullName evidence="1">PHP domain-containing protein</fullName>
    </submittedName>
</protein>